<dbReference type="PANTHER" id="PTHR23028:SF53">
    <property type="entry name" value="ACYL_TRANSF_3 DOMAIN-CONTAINING PROTEIN"/>
    <property type="match status" value="1"/>
</dbReference>
<comment type="caution">
    <text evidence="3">The sequence shown here is derived from an EMBL/GenBank/DDBJ whole genome shotgun (WGS) entry which is preliminary data.</text>
</comment>
<keyword evidence="1" id="KW-0472">Membrane</keyword>
<dbReference type="PATRIC" id="fig|1263870.3.peg.2062"/>
<dbReference type="PANTHER" id="PTHR23028">
    <property type="entry name" value="ACETYLTRANSFERASE"/>
    <property type="match status" value="1"/>
</dbReference>
<keyword evidence="4" id="KW-1185">Reference proteome</keyword>
<sequence length="358" mass="41348">MSKPRQNNFDLLRLALALMVVRCHAALVGWSLPWTEDHYFLGGRWAVQCFFVISGYLIFQSWDRQPRLKNYIEKRARRILPAYVAVLLACTFGLSLLSTLDIDEYFRSSEVYAYLFSHLAFVGFLQNTLPGVFEDNYTAYVNGPLWTIKIEVMFYAAVPIIDYFTRQLNLRTRSGRLWIFALIYALAIVWNAGFDHLGHTTERTLYDKISEQLPGQMSFFVAGALLYYYRPFFERHLIWATIVSAGIVAAYFWTHSVWAYAAYPLALAVCVICFANHFYYLGNFGRYGDFSYGLYILHYPILQIIAALSLPLSPPVQFAVGLTISLVASVISWKWIESRWLLPSSHYVIATQQENEER</sequence>
<feature type="transmembrane region" description="Helical" evidence="1">
    <location>
        <begin position="260"/>
        <end position="280"/>
    </location>
</feature>
<evidence type="ECO:0000259" key="2">
    <source>
        <dbReference type="Pfam" id="PF01757"/>
    </source>
</evidence>
<feature type="transmembrane region" description="Helical" evidence="1">
    <location>
        <begin position="292"/>
        <end position="310"/>
    </location>
</feature>
<feature type="transmembrane region" description="Helical" evidence="1">
    <location>
        <begin position="177"/>
        <end position="193"/>
    </location>
</feature>
<feature type="domain" description="Acyltransferase 3" evidence="2">
    <location>
        <begin position="8"/>
        <end position="332"/>
    </location>
</feature>
<dbReference type="EMBL" id="ANOH01000136">
    <property type="protein sequence ID" value="EMI56598.1"/>
    <property type="molecule type" value="Genomic_DNA"/>
</dbReference>
<dbReference type="RefSeq" id="WP_008676856.1">
    <property type="nucleotide sequence ID" value="NZ_ANOH01000136.1"/>
</dbReference>
<keyword evidence="3" id="KW-0012">Acyltransferase</keyword>
<dbReference type="InterPro" id="IPR050879">
    <property type="entry name" value="Acyltransferase_3"/>
</dbReference>
<keyword evidence="1" id="KW-0812">Transmembrane</keyword>
<reference evidence="3 4" key="1">
    <citation type="journal article" date="2013" name="Mar. Genomics">
        <title>Expression of sulfatases in Rhodopirellula baltica and the diversity of sulfatases in the genus Rhodopirellula.</title>
        <authorList>
            <person name="Wegner C.E."/>
            <person name="Richter-Heitmann T."/>
            <person name="Klindworth A."/>
            <person name="Klockow C."/>
            <person name="Richter M."/>
            <person name="Achstetter T."/>
            <person name="Glockner F.O."/>
            <person name="Harder J."/>
        </authorList>
    </citation>
    <scope>NUCLEOTIDE SEQUENCE [LARGE SCALE GENOMIC DNA]</scope>
    <source>
        <strain evidence="3 4">SM41</strain>
    </source>
</reference>
<keyword evidence="3" id="KW-0808">Transferase</keyword>
<evidence type="ECO:0000313" key="4">
    <source>
        <dbReference type="Proteomes" id="UP000011885"/>
    </source>
</evidence>
<feature type="transmembrane region" description="Helical" evidence="1">
    <location>
        <begin position="213"/>
        <end position="229"/>
    </location>
</feature>
<dbReference type="GO" id="GO:0016747">
    <property type="term" value="F:acyltransferase activity, transferring groups other than amino-acyl groups"/>
    <property type="evidence" value="ECO:0007669"/>
    <property type="project" value="InterPro"/>
</dbReference>
<dbReference type="Pfam" id="PF01757">
    <property type="entry name" value="Acyl_transf_3"/>
    <property type="match status" value="1"/>
</dbReference>
<evidence type="ECO:0000313" key="3">
    <source>
        <dbReference type="EMBL" id="EMI56598.1"/>
    </source>
</evidence>
<organism evidence="3 4">
    <name type="scientific">Rhodopirellula sallentina SM41</name>
    <dbReference type="NCBI Taxonomy" id="1263870"/>
    <lineage>
        <taxon>Bacteria</taxon>
        <taxon>Pseudomonadati</taxon>
        <taxon>Planctomycetota</taxon>
        <taxon>Planctomycetia</taxon>
        <taxon>Pirellulales</taxon>
        <taxon>Pirellulaceae</taxon>
        <taxon>Rhodopirellula</taxon>
    </lineage>
</organism>
<feature type="transmembrane region" description="Helical" evidence="1">
    <location>
        <begin position="41"/>
        <end position="59"/>
    </location>
</feature>
<dbReference type="AlphaFoldDB" id="M5UKQ8"/>
<gene>
    <name evidence="3" type="ORF">RSSM_01931</name>
</gene>
<dbReference type="InterPro" id="IPR002656">
    <property type="entry name" value="Acyl_transf_3_dom"/>
</dbReference>
<dbReference type="GO" id="GO:0016020">
    <property type="term" value="C:membrane"/>
    <property type="evidence" value="ECO:0007669"/>
    <property type="project" value="TreeGrafter"/>
</dbReference>
<accession>M5UKQ8</accession>
<dbReference type="GO" id="GO:0009103">
    <property type="term" value="P:lipopolysaccharide biosynthetic process"/>
    <property type="evidence" value="ECO:0007669"/>
    <property type="project" value="TreeGrafter"/>
</dbReference>
<feature type="transmembrane region" description="Helical" evidence="1">
    <location>
        <begin position="236"/>
        <end position="254"/>
    </location>
</feature>
<dbReference type="OrthoDB" id="9796461at2"/>
<dbReference type="Proteomes" id="UP000011885">
    <property type="component" value="Unassembled WGS sequence"/>
</dbReference>
<keyword evidence="1" id="KW-1133">Transmembrane helix</keyword>
<proteinExistence type="predicted"/>
<name>M5UKQ8_9BACT</name>
<protein>
    <submittedName>
        <fullName evidence="3">Acyltransferase 3</fullName>
        <ecNumber evidence="3">2.-.-.-</ecNumber>
    </submittedName>
</protein>
<dbReference type="EC" id="2.-.-.-" evidence="3"/>
<feature type="transmembrane region" description="Helical" evidence="1">
    <location>
        <begin position="316"/>
        <end position="336"/>
    </location>
</feature>
<feature type="transmembrane region" description="Helical" evidence="1">
    <location>
        <begin position="80"/>
        <end position="100"/>
    </location>
</feature>
<evidence type="ECO:0000256" key="1">
    <source>
        <dbReference type="SAM" id="Phobius"/>
    </source>
</evidence>